<dbReference type="Gene3D" id="3.40.30.10">
    <property type="entry name" value="Glutaredoxin"/>
    <property type="match status" value="1"/>
</dbReference>
<evidence type="ECO:0000313" key="2">
    <source>
        <dbReference type="Proteomes" id="UP000249061"/>
    </source>
</evidence>
<evidence type="ECO:0008006" key="3">
    <source>
        <dbReference type="Google" id="ProtNLM"/>
    </source>
</evidence>
<protein>
    <recommendedName>
        <fullName evidence="3">Thioredoxin domain-containing protein</fullName>
    </recommendedName>
</protein>
<organism evidence="1 2">
    <name type="scientific">Archangium gephyra</name>
    <dbReference type="NCBI Taxonomy" id="48"/>
    <lineage>
        <taxon>Bacteria</taxon>
        <taxon>Pseudomonadati</taxon>
        <taxon>Myxococcota</taxon>
        <taxon>Myxococcia</taxon>
        <taxon>Myxococcales</taxon>
        <taxon>Cystobacterineae</taxon>
        <taxon>Archangiaceae</taxon>
        <taxon>Archangium</taxon>
    </lineage>
</organism>
<dbReference type="AlphaFoldDB" id="A0A2W5TPG3"/>
<sequence length="176" mass="18697">MVLTALPFVQRRFLKAPAPVKQLEPWALTTLGGGDVSSDSLKGQVVLLSAEIDGCDETCVARQRDFGTAIKHVDDLKVPVTLVTVVGPGAKEGLTALIQSASSAWRFAEGENRFLGQLQTALDAFLPPPGAHFTGTHSIVLIDQNNAVRGFWQSDVVGRGNAINAARLLSKEGPNP</sequence>
<name>A0A2W5TPG3_9BACT</name>
<dbReference type="EMBL" id="QFQP01000010">
    <property type="protein sequence ID" value="PZR13215.1"/>
    <property type="molecule type" value="Genomic_DNA"/>
</dbReference>
<evidence type="ECO:0000313" key="1">
    <source>
        <dbReference type="EMBL" id="PZR13215.1"/>
    </source>
</evidence>
<reference evidence="1 2" key="1">
    <citation type="submission" date="2017-08" db="EMBL/GenBank/DDBJ databases">
        <title>Infants hospitalized years apart are colonized by the same room-sourced microbial strains.</title>
        <authorList>
            <person name="Brooks B."/>
            <person name="Olm M.R."/>
            <person name="Firek B.A."/>
            <person name="Baker R."/>
            <person name="Thomas B.C."/>
            <person name="Morowitz M.J."/>
            <person name="Banfield J.F."/>
        </authorList>
    </citation>
    <scope>NUCLEOTIDE SEQUENCE [LARGE SCALE GENOMIC DNA]</scope>
    <source>
        <strain evidence="1">S2_003_000_R2_14</strain>
    </source>
</reference>
<gene>
    <name evidence="1" type="ORF">DI536_13080</name>
</gene>
<dbReference type="InterPro" id="IPR036249">
    <property type="entry name" value="Thioredoxin-like_sf"/>
</dbReference>
<dbReference type="SUPFAM" id="SSF52833">
    <property type="entry name" value="Thioredoxin-like"/>
    <property type="match status" value="1"/>
</dbReference>
<dbReference type="Proteomes" id="UP000249061">
    <property type="component" value="Unassembled WGS sequence"/>
</dbReference>
<comment type="caution">
    <text evidence="1">The sequence shown here is derived from an EMBL/GenBank/DDBJ whole genome shotgun (WGS) entry which is preliminary data.</text>
</comment>
<proteinExistence type="predicted"/>
<accession>A0A2W5TPG3</accession>